<feature type="compositionally biased region" description="Polar residues" evidence="1">
    <location>
        <begin position="312"/>
        <end position="326"/>
    </location>
</feature>
<feature type="compositionally biased region" description="Pro residues" evidence="1">
    <location>
        <begin position="243"/>
        <end position="252"/>
    </location>
</feature>
<evidence type="ECO:0000313" key="2">
    <source>
        <dbReference type="EMBL" id="RSM03723.1"/>
    </source>
</evidence>
<gene>
    <name evidence="2" type="ORF">CDV31_010342</name>
</gene>
<comment type="caution">
    <text evidence="2">The sequence shown here is derived from an EMBL/GenBank/DDBJ whole genome shotgun (WGS) entry which is preliminary data.</text>
</comment>
<dbReference type="AlphaFoldDB" id="A0A428TNU6"/>
<protein>
    <submittedName>
        <fullName evidence="2">Uncharacterized protein</fullName>
    </submittedName>
</protein>
<name>A0A428TNU6_9HYPO</name>
<feature type="region of interest" description="Disordered" evidence="1">
    <location>
        <begin position="223"/>
        <end position="342"/>
    </location>
</feature>
<accession>A0A428TNU6</accession>
<evidence type="ECO:0000256" key="1">
    <source>
        <dbReference type="SAM" id="MobiDB-lite"/>
    </source>
</evidence>
<feature type="compositionally biased region" description="Polar residues" evidence="1">
    <location>
        <begin position="294"/>
        <end position="305"/>
    </location>
</feature>
<dbReference type="Proteomes" id="UP000288429">
    <property type="component" value="Unassembled WGS sequence"/>
</dbReference>
<reference evidence="2 3" key="1">
    <citation type="submission" date="2017-06" db="EMBL/GenBank/DDBJ databases">
        <title>Cmopartive genomic analysis of Ambrosia Fusariam Clade fungi.</title>
        <authorList>
            <person name="Stajich J.E."/>
            <person name="Carrillo J."/>
            <person name="Kijimoto T."/>
            <person name="Eskalen A."/>
            <person name="O'Donnell K."/>
            <person name="Kasson M."/>
        </authorList>
    </citation>
    <scope>NUCLEOTIDE SEQUENCE [LARGE SCALE GENOMIC DNA]</scope>
    <source>
        <strain evidence="2 3">NRRL 20438</strain>
    </source>
</reference>
<feature type="compositionally biased region" description="Polar residues" evidence="1">
    <location>
        <begin position="256"/>
        <end position="280"/>
    </location>
</feature>
<dbReference type="EMBL" id="NIZV01000159">
    <property type="protein sequence ID" value="RSM03723.1"/>
    <property type="molecule type" value="Genomic_DNA"/>
</dbReference>
<keyword evidence="3" id="KW-1185">Reference proteome</keyword>
<feature type="compositionally biased region" description="Basic and acidic residues" evidence="1">
    <location>
        <begin position="331"/>
        <end position="342"/>
    </location>
</feature>
<evidence type="ECO:0000313" key="3">
    <source>
        <dbReference type="Proteomes" id="UP000288429"/>
    </source>
</evidence>
<organism evidence="2 3">
    <name type="scientific">Fusarium ambrosium</name>
    <dbReference type="NCBI Taxonomy" id="131363"/>
    <lineage>
        <taxon>Eukaryota</taxon>
        <taxon>Fungi</taxon>
        <taxon>Dikarya</taxon>
        <taxon>Ascomycota</taxon>
        <taxon>Pezizomycotina</taxon>
        <taxon>Sordariomycetes</taxon>
        <taxon>Hypocreomycetidae</taxon>
        <taxon>Hypocreales</taxon>
        <taxon>Nectriaceae</taxon>
        <taxon>Fusarium</taxon>
        <taxon>Fusarium solani species complex</taxon>
    </lineage>
</organism>
<proteinExistence type="predicted"/>
<sequence length="421" mass="47874">MYDQRVSCGWRYEEVDQWRSKMLKGQKFLYWIILADDLEGREELLTTHTSRYPDEAEELLDTAKTVFNSPREPTNRRFVPIGHIALELLPQQNERFGLPSSTIWIMSLYISWALQSAGLGRSAMIETERLARLPPFNSDVIGLDTVQKHFQLGDNNFRKTYYDSKGTEVRASEEWYVRQGYEAVERVDRGYDWKDAVTGDFVPVPLVYMVKKFSTLRPTSALSDRTFQPDEDVSRSCFATDPAPSPADPPSEMPNEPSTSSDEISQSGTPDFTSQGVTNDTAREVLASRPSVPPQSSTNTGQPDSQRAPAPVNTSNSPGTESGFTGRTQSRQREQRSEDARRQRWLRMRQQAMLDNLCPYDQEAIHRQGEKNVMRIKVFIKLGVDLRNLSFDLDTLLYSALGVTEAKIQAMIKEMTEDGEE</sequence>